<name>A0A5C7ABD3_9FLAO</name>
<dbReference type="SUPFAM" id="SSF52540">
    <property type="entry name" value="P-loop containing nucleoside triphosphate hydrolases"/>
    <property type="match status" value="1"/>
</dbReference>
<gene>
    <name evidence="2" type="ORF">FUA26_14105</name>
</gene>
<evidence type="ECO:0000313" key="3">
    <source>
        <dbReference type="Proteomes" id="UP000321790"/>
    </source>
</evidence>
<dbReference type="RefSeq" id="WP_147137502.1">
    <property type="nucleotide sequence ID" value="NZ_VOSC01000033.1"/>
</dbReference>
<protein>
    <recommendedName>
        <fullName evidence="1">Novel STAND NTPase 3 domain-containing protein</fullName>
    </recommendedName>
</protein>
<feature type="domain" description="Novel STAND NTPase 3" evidence="1">
    <location>
        <begin position="185"/>
        <end position="323"/>
    </location>
</feature>
<dbReference type="AlphaFoldDB" id="A0A5C7ABD3"/>
<keyword evidence="3" id="KW-1185">Reference proteome</keyword>
<dbReference type="Pfam" id="PF20720">
    <property type="entry name" value="nSTAND3"/>
    <property type="match status" value="1"/>
</dbReference>
<sequence>MLTQIEQALIRCNSDKYANLCRLYLSYRYNNVIPTGFVLGKEKSKKGTPDNFIPIEDYYIFNEVTTQKERLKSKLKKDIEHCFKQEDIPKQKIVKIILMCNSEVSASLFNELSEYKNTFQNSTKLEVIDLADFSNHIHRDYPSIARELNIPIDTGQILEVKSFINQYEKSKFATTLSNDFFNRKEDLDDGIQYLKDSDILLISGIAGIGKTKFSLELSKRFKDEFPEFHLKYIINNGCLDIWEDLKVQLIKDRNYLIVLDDANKLKANLELILNFIKNEERKGKIKLILTVRNYVKEYVQQFLKHYKHIELKEFEKSELAQILQSPDFKITNYYVDRIYSISKGNPRIAIMAAIAGINKEIEKLNNASEIYEEYFSSVKDNIETFGNENLLKTAGIISLFRVIDFDNESTINEIEEYFEISKNELIENLRALYKLEITNEFKNAYKIADQILGEYIFYLVFINEQKIPFYKLLKVYVEKRFFPLSRILVPIVSNYGFESVKNQIVKDIKTVWNEIYKEEVAIRFLDDFWYYLTTEALIYLNKFERLKFPKQINEYPFKVYDENHLNSYKDKRIDILVKFENFHDDFNHALAILHDYGLSNETLFTKLLKVYTQSFTYGQFSYEYKYRTQINLFDFLYSKIDENPLFYSRLILFIAPSYLIDSYRCTVNYGNKFAISMKPICLTEEQKRFRTKLWEFIFNCYKNIKIKNESRNALIKYVSKLSYHDRVNDVIEFDMNILIPFIEDNFNKDDYTDNSIVDRYTSKLRLYKIKYKKGLEDLHCGDLYNTFLLLSEDKLKRKDFNGDYDKYEEYKEKEVEKFIADFSLKEYYKLLDDIDFIYKQETKGLRGYFGVNHSFEAILKYLHKKDFHLFLKVLKKTLQYDFCKEIAFGRVFSKIEFDNQKIKGLRNLLKSNSVGQLYLNLFWNGLSDNELTDEDYLLCLNYIKRNDVKYIWFLPNFLEKASNVFNDFKIKLYEIFDIVIERINNDKVNVEKDFFLYLHKNHFELFNSKIEQIKHSYLILDEKDRHFDYDLKLLKLILNDYPSFITDLLKNSYDYKDYLSRRELSQNDFTKLLDLSNYEVVMYKMLEYFKKFDRFSWSDDISTVFKGNNQREENVLKEYLISSNDESSIAMIYNIVVNKYRDKKFDFLKLIIDKNISTSQFNRLGFYPEGMISTGSRIPKIRNQITELQKVIDYLKSLNDLNLLEFVNILDEKVIRKKSEIEREIKEEFIRDWGL</sequence>
<comment type="caution">
    <text evidence="2">The sequence shown here is derived from an EMBL/GenBank/DDBJ whole genome shotgun (WGS) entry which is preliminary data.</text>
</comment>
<reference evidence="3" key="1">
    <citation type="submission" date="2019-08" db="EMBL/GenBank/DDBJ databases">
        <title>Seonamhaeicola sediminis sp. nov., isolated from marine sediment.</title>
        <authorList>
            <person name="Cao W.R."/>
        </authorList>
    </citation>
    <scope>NUCLEOTIDE SEQUENCE [LARGE SCALE GENOMIC DNA]</scope>
    <source>
        <strain evidence="3">Gy8</strain>
    </source>
</reference>
<proteinExistence type="predicted"/>
<organism evidence="2 3">
    <name type="scientific">Seonamhaeicola algicola</name>
    <dbReference type="NCBI Taxonomy" id="1719036"/>
    <lineage>
        <taxon>Bacteria</taxon>
        <taxon>Pseudomonadati</taxon>
        <taxon>Bacteroidota</taxon>
        <taxon>Flavobacteriia</taxon>
        <taxon>Flavobacteriales</taxon>
        <taxon>Flavobacteriaceae</taxon>
    </lineage>
</organism>
<dbReference type="InterPro" id="IPR049050">
    <property type="entry name" value="nSTAND3"/>
</dbReference>
<evidence type="ECO:0000313" key="2">
    <source>
        <dbReference type="EMBL" id="TXE06110.1"/>
    </source>
</evidence>
<dbReference type="InterPro" id="IPR027417">
    <property type="entry name" value="P-loop_NTPase"/>
</dbReference>
<accession>A0A5C7ABD3</accession>
<dbReference type="EMBL" id="VOSC01000033">
    <property type="protein sequence ID" value="TXE06110.1"/>
    <property type="molecule type" value="Genomic_DNA"/>
</dbReference>
<dbReference type="Proteomes" id="UP000321790">
    <property type="component" value="Unassembled WGS sequence"/>
</dbReference>
<evidence type="ECO:0000259" key="1">
    <source>
        <dbReference type="Pfam" id="PF20720"/>
    </source>
</evidence>
<dbReference type="OrthoDB" id="9816071at2"/>